<dbReference type="FunCoup" id="A0A3Q0GCE1">
    <property type="interactions" value="17"/>
</dbReference>
<dbReference type="PANTHER" id="PTHR28052:SF1">
    <property type="entry name" value="UPF0545 PROTEIN C22ORF39"/>
    <property type="match status" value="1"/>
</dbReference>
<comment type="similarity">
    <text evidence="1">Belongs to the UPF0545 family.</text>
</comment>
<dbReference type="InterPro" id="IPR021475">
    <property type="entry name" value="Pants/Emi1-like"/>
</dbReference>
<protein>
    <recommendedName>
        <fullName evidence="3">Synaptic plasticity regulator PANTS</fullName>
    </recommendedName>
    <alternativeName>
        <fullName evidence="4">Plasticity-associated neural transcript short</fullName>
    </alternativeName>
</protein>
<dbReference type="AlphaFoldDB" id="A0A3Q0GCE1"/>
<accession>A0A3Q0GCE1</accession>
<name>A0A3Q0GCE1_ALLSI</name>
<comment type="subcellular location">
    <subcellularLocation>
        <location evidence="2">Synaptic cleft</location>
    </subcellularLocation>
</comment>
<evidence type="ECO:0000313" key="5">
    <source>
        <dbReference type="Proteomes" id="UP000189705"/>
    </source>
</evidence>
<reference evidence="6" key="1">
    <citation type="submission" date="2025-08" db="UniProtKB">
        <authorList>
            <consortium name="RefSeq"/>
        </authorList>
    </citation>
    <scope>IDENTIFICATION</scope>
</reference>
<evidence type="ECO:0000256" key="2">
    <source>
        <dbReference type="ARBA" id="ARBA00043942"/>
    </source>
</evidence>
<dbReference type="KEGG" id="asn:102369375"/>
<dbReference type="Proteomes" id="UP000189705">
    <property type="component" value="Unplaced"/>
</dbReference>
<dbReference type="GeneID" id="102369375"/>
<dbReference type="Pfam" id="PF11326">
    <property type="entry name" value="PANTS-like"/>
    <property type="match status" value="1"/>
</dbReference>
<sequence>MCQVIVTGSFALSCQPPRTCDDYWSEWKHCKGIQNLFHHYYTFGEAPSCAQWKTDYKDCREWEKNKSAHAKEKLKLFFLQTDTIVSTILPHIMIISQELWLEQRTATKEQIKEKDSINMF</sequence>
<dbReference type="CTD" id="103188583"/>
<dbReference type="PANTHER" id="PTHR28052">
    <property type="entry name" value="UPF0545 PROTEIN C22ORF39"/>
    <property type="match status" value="1"/>
</dbReference>
<gene>
    <name evidence="6" type="primary">CUNH22orf39</name>
</gene>
<organism evidence="5 6">
    <name type="scientific">Alligator sinensis</name>
    <name type="common">Chinese alligator</name>
    <dbReference type="NCBI Taxonomy" id="38654"/>
    <lineage>
        <taxon>Eukaryota</taxon>
        <taxon>Metazoa</taxon>
        <taxon>Chordata</taxon>
        <taxon>Craniata</taxon>
        <taxon>Vertebrata</taxon>
        <taxon>Euteleostomi</taxon>
        <taxon>Archelosauria</taxon>
        <taxon>Archosauria</taxon>
        <taxon>Crocodylia</taxon>
        <taxon>Alligatoridae</taxon>
        <taxon>Alligatorinae</taxon>
        <taxon>Alligator</taxon>
    </lineage>
</organism>
<evidence type="ECO:0000256" key="1">
    <source>
        <dbReference type="ARBA" id="ARBA00006412"/>
    </source>
</evidence>
<evidence type="ECO:0000256" key="4">
    <source>
        <dbReference type="ARBA" id="ARBA00044235"/>
    </source>
</evidence>
<keyword evidence="5" id="KW-1185">Reference proteome</keyword>
<dbReference type="GO" id="GO:0043083">
    <property type="term" value="C:synaptic cleft"/>
    <property type="evidence" value="ECO:0007669"/>
    <property type="project" value="UniProtKB-SubCell"/>
</dbReference>
<evidence type="ECO:0000256" key="3">
    <source>
        <dbReference type="ARBA" id="ARBA00044072"/>
    </source>
</evidence>
<proteinExistence type="inferred from homology"/>
<evidence type="ECO:0000313" key="6">
    <source>
        <dbReference type="RefSeq" id="XP_025057336.1"/>
    </source>
</evidence>
<dbReference type="STRING" id="38654.A0A3Q0GCE1"/>
<dbReference type="InParanoid" id="A0A3Q0GCE1"/>
<dbReference type="RefSeq" id="XP_025057336.1">
    <property type="nucleotide sequence ID" value="XM_025201551.1"/>
</dbReference>